<keyword evidence="1" id="KW-0175">Coiled coil</keyword>
<keyword evidence="2" id="KW-0472">Membrane</keyword>
<reference evidence="3 4" key="1">
    <citation type="submission" date="2021-01" db="EMBL/GenBank/DDBJ databases">
        <title>Genome public.</title>
        <authorList>
            <person name="Liu C."/>
            <person name="Sun Q."/>
        </authorList>
    </citation>
    <scope>NUCLEOTIDE SEQUENCE [LARGE SCALE GENOMIC DNA]</scope>
    <source>
        <strain evidence="3 4">YIM B02515</strain>
    </source>
</reference>
<keyword evidence="2" id="KW-0812">Transmembrane</keyword>
<dbReference type="PANTHER" id="PTHR37305:SF1">
    <property type="entry name" value="MEMBRANE PROTEIN"/>
    <property type="match status" value="1"/>
</dbReference>
<feature type="transmembrane region" description="Helical" evidence="2">
    <location>
        <begin position="172"/>
        <end position="188"/>
    </location>
</feature>
<evidence type="ECO:0000313" key="3">
    <source>
        <dbReference type="EMBL" id="MBL4937088.1"/>
    </source>
</evidence>
<feature type="transmembrane region" description="Helical" evidence="2">
    <location>
        <begin position="315"/>
        <end position="335"/>
    </location>
</feature>
<feature type="transmembrane region" description="Helical" evidence="2">
    <location>
        <begin position="381"/>
        <end position="405"/>
    </location>
</feature>
<keyword evidence="2" id="KW-1133">Transmembrane helix</keyword>
<dbReference type="Proteomes" id="UP000632377">
    <property type="component" value="Unassembled WGS sequence"/>
</dbReference>
<protein>
    <submittedName>
        <fullName evidence="3">ABC transporter permease subunit</fullName>
    </submittedName>
</protein>
<evidence type="ECO:0000313" key="4">
    <source>
        <dbReference type="Proteomes" id="UP000632377"/>
    </source>
</evidence>
<accession>A0ABS1TGK3</accession>
<dbReference type="EMBL" id="JAESWC010000009">
    <property type="protein sequence ID" value="MBL4937088.1"/>
    <property type="molecule type" value="Genomic_DNA"/>
</dbReference>
<sequence length="412" mass="47027">MWGLIRNEFKKMISKKRFTVVFFALTAVTVFLVFMMYPNYKRLLTIDGQEAEINRQLETLNQRKLYAFSVDETGQMDKQLNVQIASLNDKLDKLEELKNTDKPWKDKLRKNIEDLKKEENSYESVKLFTQAEKVNKEILVKEYYLSNNIEYNFNGECTAFGLFYFYFEASERLFLILILCLVLSDNVSKENSDSTIKMLLTKPVSRGKIILSKFLASFIAANGMVMLIQLLGFIAIGVVFGFGNPSTPIAIGTKYEVSSPLVFKITGQYLNSTLNSSYILPMWKAMLLWFGLQALLILALTAFCLFVSTLFKSNVISTGAAFIYCTILFSISIHVSELPLRKGFLTPSFSMKILSYIFNSYFDVVKLTDGSMSFDLLNTNINTLLFIAVSLSWTAACYLLAHIIFNKRDVLE</sequence>
<name>A0ABS1TGK3_9CLOT</name>
<evidence type="ECO:0000256" key="2">
    <source>
        <dbReference type="SAM" id="Phobius"/>
    </source>
</evidence>
<organism evidence="3 4">
    <name type="scientific">Clostridium rhizosphaerae</name>
    <dbReference type="NCBI Taxonomy" id="2803861"/>
    <lineage>
        <taxon>Bacteria</taxon>
        <taxon>Bacillati</taxon>
        <taxon>Bacillota</taxon>
        <taxon>Clostridia</taxon>
        <taxon>Eubacteriales</taxon>
        <taxon>Clostridiaceae</taxon>
        <taxon>Clostridium</taxon>
    </lineage>
</organism>
<comment type="caution">
    <text evidence="3">The sequence shown here is derived from an EMBL/GenBank/DDBJ whole genome shotgun (WGS) entry which is preliminary data.</text>
</comment>
<feature type="transmembrane region" description="Helical" evidence="2">
    <location>
        <begin position="286"/>
        <end position="308"/>
    </location>
</feature>
<feature type="transmembrane region" description="Helical" evidence="2">
    <location>
        <begin position="209"/>
        <end position="242"/>
    </location>
</feature>
<proteinExistence type="predicted"/>
<keyword evidence="4" id="KW-1185">Reference proteome</keyword>
<feature type="transmembrane region" description="Helical" evidence="2">
    <location>
        <begin position="20"/>
        <end position="37"/>
    </location>
</feature>
<gene>
    <name evidence="3" type="ORF">JK636_15145</name>
</gene>
<dbReference type="RefSeq" id="WP_202749840.1">
    <property type="nucleotide sequence ID" value="NZ_JAESWC010000009.1"/>
</dbReference>
<evidence type="ECO:0000256" key="1">
    <source>
        <dbReference type="SAM" id="Coils"/>
    </source>
</evidence>
<feature type="coiled-coil region" evidence="1">
    <location>
        <begin position="77"/>
        <end position="125"/>
    </location>
</feature>
<dbReference type="PANTHER" id="PTHR37305">
    <property type="entry name" value="INTEGRAL MEMBRANE PROTEIN-RELATED"/>
    <property type="match status" value="1"/>
</dbReference>
<dbReference type="Pfam" id="PF12679">
    <property type="entry name" value="ABC2_membrane_2"/>
    <property type="match status" value="1"/>
</dbReference>